<comment type="similarity">
    <text evidence="1">Belongs to the PNP/UDP phosphorylase family. Futalosine hydrolase subfamily.</text>
</comment>
<reference evidence="4 5" key="1">
    <citation type="journal article" date="2014" name="Antonie Van Leeuwenhoek">
        <title>Fictibacillus enclensis sp. nov., isolated from marine sediment.</title>
        <authorList>
            <person name="Dastager S.G."/>
            <person name="Mawlankar R."/>
            <person name="Srinivasan K."/>
            <person name="Tang S.K."/>
            <person name="Lee J.C."/>
            <person name="Ramana V.V."/>
            <person name="Shouche Y.S."/>
        </authorList>
    </citation>
    <scope>NUCLEOTIDE SEQUENCE [LARGE SCALE GENOMIC DNA]</scope>
    <source>
        <strain evidence="4 5">NIO-1003</strain>
    </source>
</reference>
<keyword evidence="1" id="KW-0474">Menaquinone biosynthesis</keyword>
<dbReference type="GO" id="GO:0009234">
    <property type="term" value="P:menaquinone biosynthetic process"/>
    <property type="evidence" value="ECO:0007669"/>
    <property type="project" value="UniProtKB-UniRule"/>
</dbReference>
<comment type="pathway">
    <text evidence="1">Quinol/quinone metabolism; menaquinone biosynthesis.</text>
</comment>
<dbReference type="PANTHER" id="PTHR46832">
    <property type="entry name" value="5'-METHYLTHIOADENOSINE/S-ADENOSYLHOMOCYSTEINE NUCLEOSIDASE"/>
    <property type="match status" value="1"/>
</dbReference>
<feature type="domain" description="Nucleoside phosphorylase" evidence="3">
    <location>
        <begin position="28"/>
        <end position="215"/>
    </location>
</feature>
<dbReference type="GO" id="GO:0019284">
    <property type="term" value="P:L-methionine salvage from S-adenosylmethionine"/>
    <property type="evidence" value="ECO:0007669"/>
    <property type="project" value="TreeGrafter"/>
</dbReference>
<accession>A0A0V8JBM3</accession>
<dbReference type="Proteomes" id="UP000054099">
    <property type="component" value="Unassembled WGS sequence"/>
</dbReference>
<dbReference type="AlphaFoldDB" id="A0A0V8JBM3"/>
<dbReference type="GO" id="GO:0008930">
    <property type="term" value="F:methylthioadenosine nucleosidase activity"/>
    <property type="evidence" value="ECO:0007669"/>
    <property type="project" value="TreeGrafter"/>
</dbReference>
<dbReference type="GO" id="GO:0008782">
    <property type="term" value="F:adenosylhomocysteine nucleosidase activity"/>
    <property type="evidence" value="ECO:0007669"/>
    <property type="project" value="TreeGrafter"/>
</dbReference>
<evidence type="ECO:0000256" key="2">
    <source>
        <dbReference type="NCBIfam" id="TIGR03664"/>
    </source>
</evidence>
<name>A0A0V8JBM3_9BACL</name>
<dbReference type="UniPathway" id="UPA00079"/>
<dbReference type="InterPro" id="IPR035994">
    <property type="entry name" value="Nucleoside_phosphorylase_sf"/>
</dbReference>
<evidence type="ECO:0000256" key="1">
    <source>
        <dbReference type="HAMAP-Rule" id="MF_00991"/>
    </source>
</evidence>
<evidence type="ECO:0000259" key="3">
    <source>
        <dbReference type="Pfam" id="PF01048"/>
    </source>
</evidence>
<dbReference type="Pfam" id="PF01048">
    <property type="entry name" value="PNP_UDP_1"/>
    <property type="match status" value="1"/>
</dbReference>
<gene>
    <name evidence="1" type="primary">mqnB</name>
    <name evidence="4" type="ORF">AS030_03290</name>
</gene>
<proteinExistence type="inferred from homology"/>
<dbReference type="InterPro" id="IPR019963">
    <property type="entry name" value="FL_hydrolase_MqnB"/>
</dbReference>
<comment type="catalytic activity">
    <reaction evidence="1">
        <text>futalosine + H2O = dehypoxanthine futalosine + hypoxanthine</text>
        <dbReference type="Rhea" id="RHEA:25904"/>
        <dbReference type="ChEBI" id="CHEBI:15377"/>
        <dbReference type="ChEBI" id="CHEBI:17368"/>
        <dbReference type="ChEBI" id="CHEBI:58863"/>
        <dbReference type="ChEBI" id="CHEBI:58864"/>
        <dbReference type="EC" id="3.2.2.26"/>
    </reaction>
</comment>
<dbReference type="CDD" id="cd17766">
    <property type="entry name" value="futalosine_nucleosidase_MqnB"/>
    <property type="match status" value="1"/>
</dbReference>
<dbReference type="NCBIfam" id="TIGR03664">
    <property type="entry name" value="fut_nucase"/>
    <property type="match status" value="1"/>
</dbReference>
<dbReference type="HAMAP" id="MF_00991">
    <property type="entry name" value="MqnB"/>
    <property type="match status" value="1"/>
</dbReference>
<dbReference type="InterPro" id="IPR000845">
    <property type="entry name" value="Nucleoside_phosphorylase_d"/>
</dbReference>
<dbReference type="OrthoDB" id="9788270at2"/>
<keyword evidence="5" id="KW-1185">Reference proteome</keyword>
<dbReference type="PANTHER" id="PTHR46832:SF2">
    <property type="entry name" value="FUTALOSINE HYDROLASE"/>
    <property type="match status" value="1"/>
</dbReference>
<evidence type="ECO:0000313" key="5">
    <source>
        <dbReference type="Proteomes" id="UP000054099"/>
    </source>
</evidence>
<dbReference type="EMBL" id="LNQN01000001">
    <property type="protein sequence ID" value="KSU84583.1"/>
    <property type="molecule type" value="Genomic_DNA"/>
</dbReference>
<comment type="function">
    <text evidence="1">Catalyzes the hydrolysis of futalosine (FL) to dehypoxanthine futalosine (DHFL) and hypoxanthine, a step in the biosynthesis of menaquinone (MK, vitamin K2).</text>
</comment>
<sequence>MNKLNGRILVMTSVQQEKEAVERGCQDNRVDVVLAGVGPVAAAINTMKALHANTYDLVINAGIAGGFPDRAEVGSLVIAEEIVCADLGAESPEGFLSLDELGFGSSTRIPAESSLVLALSSAMADADLPVHTAPILTISTVTGTQDTADRLAELEPHAAAEAMEGYGVAFAAREYNLPVLEIRAISNAVGPRDRGAWKLKEALEALTSASKVMMEVL</sequence>
<organism evidence="4 5">
    <name type="scientific">Fictibacillus enclensis</name>
    <dbReference type="NCBI Taxonomy" id="1017270"/>
    <lineage>
        <taxon>Bacteria</taxon>
        <taxon>Bacillati</taxon>
        <taxon>Bacillota</taxon>
        <taxon>Bacilli</taxon>
        <taxon>Bacillales</taxon>
        <taxon>Fictibacillaceae</taxon>
        <taxon>Fictibacillus</taxon>
    </lineage>
</organism>
<dbReference type="Gene3D" id="3.40.50.1580">
    <property type="entry name" value="Nucleoside phosphorylase domain"/>
    <property type="match status" value="1"/>
</dbReference>
<dbReference type="EC" id="3.2.2.26" evidence="1 2"/>
<protein>
    <recommendedName>
        <fullName evidence="1 2">Futalosine hydrolase</fullName>
        <shortName evidence="1">FL hydrolase</shortName>
        <ecNumber evidence="1 2">3.2.2.26</ecNumber>
    </recommendedName>
    <alternativeName>
        <fullName evidence="1">Futalosine nucleosidase</fullName>
    </alternativeName>
    <alternativeName>
        <fullName evidence="1">Menaquinone biosynthetic enzyme MqnB</fullName>
    </alternativeName>
</protein>
<dbReference type="GO" id="GO:0009116">
    <property type="term" value="P:nucleoside metabolic process"/>
    <property type="evidence" value="ECO:0007669"/>
    <property type="project" value="InterPro"/>
</dbReference>
<dbReference type="SUPFAM" id="SSF53167">
    <property type="entry name" value="Purine and uridine phosphorylases"/>
    <property type="match status" value="1"/>
</dbReference>
<dbReference type="NCBIfam" id="NF006087">
    <property type="entry name" value="PRK08236.1"/>
    <property type="match status" value="1"/>
</dbReference>
<dbReference type="RefSeq" id="WP_061968363.1">
    <property type="nucleotide sequence ID" value="NZ_CP126109.1"/>
</dbReference>
<comment type="caution">
    <text evidence="4">The sequence shown here is derived from an EMBL/GenBank/DDBJ whole genome shotgun (WGS) entry which is preliminary data.</text>
</comment>
<evidence type="ECO:0000313" key="4">
    <source>
        <dbReference type="EMBL" id="KSU84583.1"/>
    </source>
</evidence>
<dbReference type="GO" id="GO:0005829">
    <property type="term" value="C:cytosol"/>
    <property type="evidence" value="ECO:0007669"/>
    <property type="project" value="TreeGrafter"/>
</dbReference>
<keyword evidence="1 4" id="KW-0378">Hydrolase</keyword>